<organism evidence="2 3">
    <name type="scientific">Trifolium subterraneum</name>
    <name type="common">Subterranean clover</name>
    <dbReference type="NCBI Taxonomy" id="3900"/>
    <lineage>
        <taxon>Eukaryota</taxon>
        <taxon>Viridiplantae</taxon>
        <taxon>Streptophyta</taxon>
        <taxon>Embryophyta</taxon>
        <taxon>Tracheophyta</taxon>
        <taxon>Spermatophyta</taxon>
        <taxon>Magnoliopsida</taxon>
        <taxon>eudicotyledons</taxon>
        <taxon>Gunneridae</taxon>
        <taxon>Pentapetalae</taxon>
        <taxon>rosids</taxon>
        <taxon>fabids</taxon>
        <taxon>Fabales</taxon>
        <taxon>Fabaceae</taxon>
        <taxon>Papilionoideae</taxon>
        <taxon>50 kb inversion clade</taxon>
        <taxon>NPAAA clade</taxon>
        <taxon>Hologalegina</taxon>
        <taxon>IRL clade</taxon>
        <taxon>Trifolieae</taxon>
        <taxon>Trifolium</taxon>
    </lineage>
</organism>
<evidence type="ECO:0000256" key="1">
    <source>
        <dbReference type="SAM" id="MobiDB-lite"/>
    </source>
</evidence>
<dbReference type="Proteomes" id="UP000242715">
    <property type="component" value="Unassembled WGS sequence"/>
</dbReference>
<name>A0A2Z6MHJ1_TRISU</name>
<keyword evidence="3" id="KW-1185">Reference proteome</keyword>
<evidence type="ECO:0000313" key="3">
    <source>
        <dbReference type="Proteomes" id="UP000242715"/>
    </source>
</evidence>
<protein>
    <submittedName>
        <fullName evidence="2">Uncharacterized protein</fullName>
    </submittedName>
</protein>
<reference evidence="3" key="1">
    <citation type="journal article" date="2017" name="Front. Plant Sci.">
        <title>Climate Clever Clovers: New Paradigm to Reduce the Environmental Footprint of Ruminants by Breeding Low Methanogenic Forages Utilizing Haplotype Variation.</title>
        <authorList>
            <person name="Kaur P."/>
            <person name="Appels R."/>
            <person name="Bayer P.E."/>
            <person name="Keeble-Gagnere G."/>
            <person name="Wang J."/>
            <person name="Hirakawa H."/>
            <person name="Shirasawa K."/>
            <person name="Vercoe P."/>
            <person name="Stefanova K."/>
            <person name="Durmic Z."/>
            <person name="Nichols P."/>
            <person name="Revell C."/>
            <person name="Isobe S.N."/>
            <person name="Edwards D."/>
            <person name="Erskine W."/>
        </authorList>
    </citation>
    <scope>NUCLEOTIDE SEQUENCE [LARGE SCALE GENOMIC DNA]</scope>
    <source>
        <strain evidence="3">cv. Daliak</strain>
    </source>
</reference>
<accession>A0A2Z6MHJ1</accession>
<sequence length="126" mass="14432">MILVTLSEDIEAEAEADADAGEEEEEEDEEWYLSSSEDEDQLSDIDLEVDEWDDILSEDEDELSDIDLADKRSQCRVHNVTVNSCLQNWGIENSIVISNSSGLYGPVYREVSIFFKDLEYQNERSI</sequence>
<proteinExistence type="predicted"/>
<feature type="region of interest" description="Disordered" evidence="1">
    <location>
        <begin position="1"/>
        <end position="41"/>
    </location>
</feature>
<dbReference type="EMBL" id="DF973254">
    <property type="protein sequence ID" value="GAU22820.1"/>
    <property type="molecule type" value="Genomic_DNA"/>
</dbReference>
<dbReference type="AlphaFoldDB" id="A0A2Z6MHJ1"/>
<evidence type="ECO:0000313" key="2">
    <source>
        <dbReference type="EMBL" id="GAU22820.1"/>
    </source>
</evidence>
<feature type="compositionally biased region" description="Acidic residues" evidence="1">
    <location>
        <begin position="8"/>
        <end position="41"/>
    </location>
</feature>
<gene>
    <name evidence="2" type="ORF">TSUD_142610</name>
</gene>